<evidence type="ECO:0000256" key="1">
    <source>
        <dbReference type="SAM" id="MobiDB-lite"/>
    </source>
</evidence>
<dbReference type="AlphaFoldDB" id="A0A0F9MUM0"/>
<evidence type="ECO:0000313" key="2">
    <source>
        <dbReference type="EMBL" id="KKM80310.1"/>
    </source>
</evidence>
<reference evidence="2" key="1">
    <citation type="journal article" date="2015" name="Nature">
        <title>Complex archaea that bridge the gap between prokaryotes and eukaryotes.</title>
        <authorList>
            <person name="Spang A."/>
            <person name="Saw J.H."/>
            <person name="Jorgensen S.L."/>
            <person name="Zaremba-Niedzwiedzka K."/>
            <person name="Martijn J."/>
            <person name="Lind A.E."/>
            <person name="van Eijk R."/>
            <person name="Schleper C."/>
            <person name="Guy L."/>
            <person name="Ettema T.J."/>
        </authorList>
    </citation>
    <scope>NUCLEOTIDE SEQUENCE</scope>
</reference>
<dbReference type="EMBL" id="LAZR01008206">
    <property type="protein sequence ID" value="KKM80310.1"/>
    <property type="molecule type" value="Genomic_DNA"/>
</dbReference>
<organism evidence="2">
    <name type="scientific">marine sediment metagenome</name>
    <dbReference type="NCBI Taxonomy" id="412755"/>
    <lineage>
        <taxon>unclassified sequences</taxon>
        <taxon>metagenomes</taxon>
        <taxon>ecological metagenomes</taxon>
    </lineage>
</organism>
<sequence length="61" mass="6773">MGPGDEENQGSPYLYDRDGGGRRSNDVENPGQWNPGRPNPNQGIVDMPEAIEDPTDIDWMD</sequence>
<protein>
    <submittedName>
        <fullName evidence="2">Uncharacterized protein</fullName>
    </submittedName>
</protein>
<feature type="region of interest" description="Disordered" evidence="1">
    <location>
        <begin position="1"/>
        <end position="61"/>
    </location>
</feature>
<feature type="compositionally biased region" description="Basic and acidic residues" evidence="1">
    <location>
        <begin position="15"/>
        <end position="26"/>
    </location>
</feature>
<accession>A0A0F9MUM0</accession>
<comment type="caution">
    <text evidence="2">The sequence shown here is derived from an EMBL/GenBank/DDBJ whole genome shotgun (WGS) entry which is preliminary data.</text>
</comment>
<gene>
    <name evidence="2" type="ORF">LCGC14_1341240</name>
</gene>
<proteinExistence type="predicted"/>
<name>A0A0F9MUM0_9ZZZZ</name>
<feature type="compositionally biased region" description="Acidic residues" evidence="1">
    <location>
        <begin position="49"/>
        <end position="61"/>
    </location>
</feature>